<dbReference type="OMA" id="VPHYLID"/>
<keyword evidence="14" id="KW-1185">Reference proteome</keyword>
<keyword evidence="4 10" id="KW-0808">Transferase</keyword>
<keyword evidence="7 10" id="KW-0067">ATP-binding</keyword>
<comment type="cofactor">
    <cofactor evidence="1">
        <name>Mg(2+)</name>
        <dbReference type="ChEBI" id="CHEBI:18420"/>
    </cofactor>
</comment>
<keyword evidence="6 10" id="KW-0547">Nucleotide-binding</keyword>
<protein>
    <recommendedName>
        <fullName evidence="3">tRNA dimethylallyltransferase</fullName>
        <ecNumber evidence="3">2.5.1.75</ecNumber>
    </recommendedName>
</protein>
<evidence type="ECO:0000256" key="7">
    <source>
        <dbReference type="ARBA" id="ARBA00022840"/>
    </source>
</evidence>
<evidence type="ECO:0000256" key="8">
    <source>
        <dbReference type="ARBA" id="ARBA00022842"/>
    </source>
</evidence>
<feature type="region of interest" description="Disordered" evidence="11">
    <location>
        <begin position="433"/>
        <end position="455"/>
    </location>
</feature>
<evidence type="ECO:0000256" key="11">
    <source>
        <dbReference type="SAM" id="MobiDB-lite"/>
    </source>
</evidence>
<dbReference type="OrthoDB" id="775260at2759"/>
<name>A0A8J5XJR5_DIALT</name>
<dbReference type="PANTHER" id="PTHR11088">
    <property type="entry name" value="TRNA DIMETHYLALLYLTRANSFERASE"/>
    <property type="match status" value="1"/>
</dbReference>
<dbReference type="PANTHER" id="PTHR11088:SF60">
    <property type="entry name" value="TRNA DIMETHYLALLYLTRANSFERASE"/>
    <property type="match status" value="1"/>
</dbReference>
<evidence type="ECO:0000256" key="2">
    <source>
        <dbReference type="ARBA" id="ARBA00005842"/>
    </source>
</evidence>
<accession>A0A8J5XJR5</accession>
<dbReference type="GO" id="GO:0005524">
    <property type="term" value="F:ATP binding"/>
    <property type="evidence" value="ECO:0007669"/>
    <property type="project" value="UniProtKB-KW"/>
</dbReference>
<evidence type="ECO:0000256" key="10">
    <source>
        <dbReference type="RuleBase" id="RU003785"/>
    </source>
</evidence>
<evidence type="ECO:0000256" key="6">
    <source>
        <dbReference type="ARBA" id="ARBA00022741"/>
    </source>
</evidence>
<dbReference type="SUPFAM" id="SSF52540">
    <property type="entry name" value="P-loop containing nucleoside triphosphate hydrolases"/>
    <property type="match status" value="2"/>
</dbReference>
<organism evidence="13 14">
    <name type="scientific">Diacronema lutheri</name>
    <name type="common">Unicellular marine alga</name>
    <name type="synonym">Monochrysis lutheri</name>
    <dbReference type="NCBI Taxonomy" id="2081491"/>
    <lineage>
        <taxon>Eukaryota</taxon>
        <taxon>Haptista</taxon>
        <taxon>Haptophyta</taxon>
        <taxon>Pavlovophyceae</taxon>
        <taxon>Pavlovales</taxon>
        <taxon>Pavlovaceae</taxon>
        <taxon>Diacronema</taxon>
    </lineage>
</organism>
<dbReference type="Gene3D" id="3.40.50.300">
    <property type="entry name" value="P-loop containing nucleotide triphosphate hydrolases"/>
    <property type="match status" value="1"/>
</dbReference>
<keyword evidence="8" id="KW-0460">Magnesium</keyword>
<dbReference type="GO" id="GO:0009691">
    <property type="term" value="P:cytokinin biosynthetic process"/>
    <property type="evidence" value="ECO:0007669"/>
    <property type="project" value="TreeGrafter"/>
</dbReference>
<dbReference type="InterPro" id="IPR018022">
    <property type="entry name" value="IPT"/>
</dbReference>
<evidence type="ECO:0000256" key="3">
    <source>
        <dbReference type="ARBA" id="ARBA00012665"/>
    </source>
</evidence>
<dbReference type="InterPro" id="IPR039657">
    <property type="entry name" value="Dimethylallyltransferase"/>
</dbReference>
<comment type="caution">
    <text evidence="13">The sequence shown here is derived from an EMBL/GenBank/DDBJ whole genome shotgun (WGS) entry which is preliminary data.</text>
</comment>
<feature type="chain" id="PRO_5035226658" description="tRNA dimethylallyltransferase" evidence="12">
    <location>
        <begin position="23"/>
        <end position="455"/>
    </location>
</feature>
<dbReference type="GO" id="GO:0052381">
    <property type="term" value="F:tRNA dimethylallyltransferase activity"/>
    <property type="evidence" value="ECO:0007669"/>
    <property type="project" value="UniProtKB-EC"/>
</dbReference>
<dbReference type="Pfam" id="PF01715">
    <property type="entry name" value="IPPT"/>
    <property type="match status" value="1"/>
</dbReference>
<dbReference type="EC" id="2.5.1.75" evidence="3"/>
<evidence type="ECO:0000256" key="9">
    <source>
        <dbReference type="ARBA" id="ARBA00049563"/>
    </source>
</evidence>
<comment type="similarity">
    <text evidence="2 10">Belongs to the IPP transferase family.</text>
</comment>
<dbReference type="NCBIfam" id="TIGR00174">
    <property type="entry name" value="miaA"/>
    <property type="match status" value="1"/>
</dbReference>
<keyword evidence="5" id="KW-0819">tRNA processing</keyword>
<feature type="signal peptide" evidence="12">
    <location>
        <begin position="1"/>
        <end position="22"/>
    </location>
</feature>
<dbReference type="PROSITE" id="PS51257">
    <property type="entry name" value="PROKAR_LIPOPROTEIN"/>
    <property type="match status" value="1"/>
</dbReference>
<proteinExistence type="inferred from homology"/>
<dbReference type="InterPro" id="IPR027417">
    <property type="entry name" value="P-loop_NTPase"/>
</dbReference>
<gene>
    <name evidence="13" type="ORF">KFE25_008937</name>
</gene>
<evidence type="ECO:0000256" key="5">
    <source>
        <dbReference type="ARBA" id="ARBA00022694"/>
    </source>
</evidence>
<comment type="catalytic activity">
    <reaction evidence="9">
        <text>adenosine(37) in tRNA + dimethylallyl diphosphate = N(6)-dimethylallyladenosine(37) in tRNA + diphosphate</text>
        <dbReference type="Rhea" id="RHEA:26482"/>
        <dbReference type="Rhea" id="RHEA-COMP:10162"/>
        <dbReference type="Rhea" id="RHEA-COMP:10375"/>
        <dbReference type="ChEBI" id="CHEBI:33019"/>
        <dbReference type="ChEBI" id="CHEBI:57623"/>
        <dbReference type="ChEBI" id="CHEBI:74411"/>
        <dbReference type="ChEBI" id="CHEBI:74415"/>
        <dbReference type="EC" id="2.5.1.75"/>
    </reaction>
</comment>
<evidence type="ECO:0000256" key="12">
    <source>
        <dbReference type="SAM" id="SignalP"/>
    </source>
</evidence>
<dbReference type="HAMAP" id="MF_00185">
    <property type="entry name" value="IPP_trans"/>
    <property type="match status" value="1"/>
</dbReference>
<dbReference type="Proteomes" id="UP000751190">
    <property type="component" value="Unassembled WGS sequence"/>
</dbReference>
<evidence type="ECO:0000313" key="14">
    <source>
        <dbReference type="Proteomes" id="UP000751190"/>
    </source>
</evidence>
<dbReference type="AlphaFoldDB" id="A0A8J5XJR5"/>
<dbReference type="EMBL" id="JAGTXO010000001">
    <property type="protein sequence ID" value="KAG8470516.1"/>
    <property type="molecule type" value="Genomic_DNA"/>
</dbReference>
<dbReference type="Gene3D" id="1.10.20.140">
    <property type="match status" value="1"/>
</dbReference>
<sequence length="455" mass="49310">MLTSRAALLAMVALSMACAVACRRSLRSVMRLTGVGPPRRPVIVIAGPTGVGKSDVAMQLAARLGGEIISVDSVQVYRSLDVGSNKPSAAEMRRVRHHLVSVREPSEPYAAGNFYRDAADAIADVHARGRWAICVGGTSMYMHWLINGTPTAPKADPALAAQVAARLAPLREAHAWDDAIALLRASDPERAAALGRNDWYRLMRALTIAAQTSTPLAELRRDEGREQLHELYDLRAFFLVAPREQLARRIDARCERMLADGLLRETSALLASGELHPDSQPGRAVGYRQAVDYLIRTDARDADGDAFLAFARAFTQASRAYAAQQMKWFRKEPAFEWLEISAPTDVAAAATQVELLCALSGEADAARRASATFADEQALAHRRNLEQGKAMKQYVASLPALDEQPALLAQLVAEADACRADLARCGRLAELQAARQQSAQDPKPGSGVTAERLEA</sequence>
<keyword evidence="12" id="KW-0732">Signal</keyword>
<evidence type="ECO:0000256" key="1">
    <source>
        <dbReference type="ARBA" id="ARBA00001946"/>
    </source>
</evidence>
<dbReference type="GO" id="GO:0006400">
    <property type="term" value="P:tRNA modification"/>
    <property type="evidence" value="ECO:0007669"/>
    <property type="project" value="TreeGrafter"/>
</dbReference>
<evidence type="ECO:0000313" key="13">
    <source>
        <dbReference type="EMBL" id="KAG8470516.1"/>
    </source>
</evidence>
<reference evidence="13" key="1">
    <citation type="submission" date="2021-05" db="EMBL/GenBank/DDBJ databases">
        <title>The genome of the haptophyte Pavlova lutheri (Diacronema luteri, Pavlovales) - a model for lipid biosynthesis in eukaryotic algae.</title>
        <authorList>
            <person name="Hulatt C.J."/>
            <person name="Posewitz M.C."/>
        </authorList>
    </citation>
    <scope>NUCLEOTIDE SEQUENCE</scope>
    <source>
        <strain evidence="13">NIVA-4/92</strain>
    </source>
</reference>
<evidence type="ECO:0000256" key="4">
    <source>
        <dbReference type="ARBA" id="ARBA00022679"/>
    </source>
</evidence>